<evidence type="ECO:0000313" key="9">
    <source>
        <dbReference type="Proteomes" id="UP001604043"/>
    </source>
</evidence>
<dbReference type="SUPFAM" id="SSF47203">
    <property type="entry name" value="Acyl-CoA dehydrogenase C-terminal domain-like"/>
    <property type="match status" value="1"/>
</dbReference>
<keyword evidence="4" id="KW-0274">FAD</keyword>
<organism evidence="8 9">
    <name type="scientific">Xanthobacter aminoxidans</name>
    <dbReference type="NCBI Taxonomy" id="186280"/>
    <lineage>
        <taxon>Bacteria</taxon>
        <taxon>Pseudomonadati</taxon>
        <taxon>Pseudomonadota</taxon>
        <taxon>Alphaproteobacteria</taxon>
        <taxon>Hyphomicrobiales</taxon>
        <taxon>Xanthobacteraceae</taxon>
        <taxon>Xanthobacter</taxon>
    </lineage>
</organism>
<evidence type="ECO:0000256" key="3">
    <source>
        <dbReference type="ARBA" id="ARBA00022630"/>
    </source>
</evidence>
<dbReference type="Proteomes" id="UP001604043">
    <property type="component" value="Unassembled WGS sequence"/>
</dbReference>
<dbReference type="InterPro" id="IPR037069">
    <property type="entry name" value="AcylCoA_DH/ox_N_sf"/>
</dbReference>
<dbReference type="PANTHER" id="PTHR43884">
    <property type="entry name" value="ACYL-COA DEHYDROGENASE"/>
    <property type="match status" value="1"/>
</dbReference>
<dbReference type="Gene3D" id="1.20.140.10">
    <property type="entry name" value="Butyryl-CoA Dehydrogenase, subunit A, domain 3"/>
    <property type="match status" value="1"/>
</dbReference>
<feature type="domain" description="Acyl-CoA dehydrogenase/oxidase N-terminal" evidence="7">
    <location>
        <begin position="32"/>
        <end position="106"/>
    </location>
</feature>
<protein>
    <submittedName>
        <fullName evidence="8">Acyl-CoA dehydrogenase family protein</fullName>
        <ecNumber evidence="8">1.-.-.-</ecNumber>
    </submittedName>
</protein>
<dbReference type="InterPro" id="IPR009075">
    <property type="entry name" value="AcylCo_DH/oxidase_C"/>
</dbReference>
<gene>
    <name evidence="8" type="ORF">V5F30_24155</name>
</gene>
<evidence type="ECO:0000256" key="5">
    <source>
        <dbReference type="ARBA" id="ARBA00023002"/>
    </source>
</evidence>
<dbReference type="Pfam" id="PF00441">
    <property type="entry name" value="Acyl-CoA_dh_1"/>
    <property type="match status" value="1"/>
</dbReference>
<dbReference type="SUPFAM" id="SSF56645">
    <property type="entry name" value="Acyl-CoA dehydrogenase NM domain-like"/>
    <property type="match status" value="1"/>
</dbReference>
<dbReference type="EC" id="1.-.-.-" evidence="8"/>
<sequence>MITQEAYPASQTTREMQDQSVAVAESVFGDLVTRDVLEQAEAGQFPAALWAALSELGFQGACLPEAEGGLGGLAEGFVLLRPAGRFTVPAPLPETMVAAWILDRAGFPRTSAVLTFAPAREDEALPRITPSNAGGYLLSGAVNAVPWARCAHLAMLALGDGMPQSESRAGLFVVSVDPSAARLVKARNVAHEPRDTVIFDAVPLPPEAVRPAPAFLTPGWIACCGAVMRALQIAGALDGLLDGTVRYANDRVQFGRPIGKFQAIQQMVAVMAAHVAAAGMAAELGLAALARNEPLETLAISAAVAKIRAGEAATAAAAIAHQVHGAMGFTHEHTLHYTTRRLWAWREDFGREAVWAERLGRQGLAAGADHLWAFSSKA</sequence>
<name>A0ABW6ZN95_9HYPH</name>
<dbReference type="InterPro" id="IPR036250">
    <property type="entry name" value="AcylCo_DH-like_C"/>
</dbReference>
<dbReference type="GO" id="GO:0016491">
    <property type="term" value="F:oxidoreductase activity"/>
    <property type="evidence" value="ECO:0007669"/>
    <property type="project" value="UniProtKB-KW"/>
</dbReference>
<evidence type="ECO:0000259" key="7">
    <source>
        <dbReference type="Pfam" id="PF02771"/>
    </source>
</evidence>
<dbReference type="InterPro" id="IPR009100">
    <property type="entry name" value="AcylCoA_DH/oxidase_NM_dom_sf"/>
</dbReference>
<evidence type="ECO:0000256" key="1">
    <source>
        <dbReference type="ARBA" id="ARBA00001974"/>
    </source>
</evidence>
<evidence type="ECO:0000259" key="6">
    <source>
        <dbReference type="Pfam" id="PF00441"/>
    </source>
</evidence>
<evidence type="ECO:0000256" key="2">
    <source>
        <dbReference type="ARBA" id="ARBA00009347"/>
    </source>
</evidence>
<proteinExistence type="inferred from homology"/>
<comment type="similarity">
    <text evidence="2">Belongs to the acyl-CoA dehydrogenase family.</text>
</comment>
<dbReference type="EMBL" id="JBAFUR010000010">
    <property type="protein sequence ID" value="MFG1255325.1"/>
    <property type="molecule type" value="Genomic_DNA"/>
</dbReference>
<dbReference type="InterPro" id="IPR013786">
    <property type="entry name" value="AcylCoA_DH/ox_N"/>
</dbReference>
<dbReference type="PANTHER" id="PTHR43884:SF20">
    <property type="entry name" value="ACYL-COA DEHYDROGENASE FADE28"/>
    <property type="match status" value="1"/>
</dbReference>
<dbReference type="Gene3D" id="1.10.540.10">
    <property type="entry name" value="Acyl-CoA dehydrogenase/oxidase, N-terminal domain"/>
    <property type="match status" value="1"/>
</dbReference>
<feature type="domain" description="Acyl-CoA dehydrogenase/oxidase C-terminal" evidence="6">
    <location>
        <begin position="227"/>
        <end position="344"/>
    </location>
</feature>
<comment type="cofactor">
    <cofactor evidence="1">
        <name>FAD</name>
        <dbReference type="ChEBI" id="CHEBI:57692"/>
    </cofactor>
</comment>
<evidence type="ECO:0000313" key="8">
    <source>
        <dbReference type="EMBL" id="MFG1255325.1"/>
    </source>
</evidence>
<dbReference type="RefSeq" id="WP_394010246.1">
    <property type="nucleotide sequence ID" value="NZ_JBAFUR010000010.1"/>
</dbReference>
<keyword evidence="9" id="KW-1185">Reference proteome</keyword>
<keyword evidence="3" id="KW-0285">Flavoprotein</keyword>
<accession>A0ABW6ZN95</accession>
<dbReference type="Pfam" id="PF02771">
    <property type="entry name" value="Acyl-CoA_dh_N"/>
    <property type="match status" value="1"/>
</dbReference>
<evidence type="ECO:0000256" key="4">
    <source>
        <dbReference type="ARBA" id="ARBA00022827"/>
    </source>
</evidence>
<keyword evidence="5 8" id="KW-0560">Oxidoreductase</keyword>
<comment type="caution">
    <text evidence="8">The sequence shown here is derived from an EMBL/GenBank/DDBJ whole genome shotgun (WGS) entry which is preliminary data.</text>
</comment>
<reference evidence="8 9" key="1">
    <citation type="submission" date="2024-02" db="EMBL/GenBank/DDBJ databases">
        <title>Expansion and revision of Xanthobacter and proposal of Roseixanthobacter gen. nov.</title>
        <authorList>
            <person name="Soltysiak M.P.M."/>
            <person name="Jalihal A."/>
            <person name="Ory A."/>
            <person name="Chrisophersen C."/>
            <person name="Lee A.D."/>
            <person name="Boulton J."/>
            <person name="Springer M."/>
        </authorList>
    </citation>
    <scope>NUCLEOTIDE SEQUENCE [LARGE SCALE GENOMIC DNA]</scope>
    <source>
        <strain evidence="8 9">CB5</strain>
    </source>
</reference>